<reference evidence="7" key="2">
    <citation type="submission" date="2013-04" db="EMBL/GenBank/DDBJ databases">
        <title>Genomic mechanisms accounting for the adaptation to parasitism in nematode-trapping fungi.</title>
        <authorList>
            <person name="Ahren D.G."/>
        </authorList>
    </citation>
    <scope>NUCLEOTIDE SEQUENCE [LARGE SCALE GENOMIC DNA]</scope>
    <source>
        <strain evidence="7">CBS 200.50</strain>
    </source>
</reference>
<dbReference type="Proteomes" id="UP000015100">
    <property type="component" value="Unassembled WGS sequence"/>
</dbReference>
<dbReference type="EMBL" id="AQGS01001006">
    <property type="protein sequence ID" value="EPS35891.1"/>
    <property type="molecule type" value="Genomic_DNA"/>
</dbReference>
<evidence type="ECO:0000256" key="1">
    <source>
        <dbReference type="ARBA" id="ARBA00004613"/>
    </source>
</evidence>
<proteinExistence type="inferred from homology"/>
<dbReference type="CDD" id="cd22778">
    <property type="entry name" value="DPBB_CEPL-like"/>
    <property type="match status" value="1"/>
</dbReference>
<dbReference type="Pfam" id="PF07249">
    <property type="entry name" value="Cerato-platanin"/>
    <property type="match status" value="1"/>
</dbReference>
<feature type="domain" description="Rhodanese" evidence="5">
    <location>
        <begin position="50"/>
        <end position="82"/>
    </location>
</feature>
<dbReference type="GO" id="GO:0005576">
    <property type="term" value="C:extracellular region"/>
    <property type="evidence" value="ECO:0007669"/>
    <property type="project" value="UniProtKB-SubCell"/>
</dbReference>
<comment type="caution">
    <text evidence="6">The sequence shown here is derived from an EMBL/GenBank/DDBJ whole genome shotgun (WGS) entry which is preliminary data.</text>
</comment>
<accession>S8A459</accession>
<dbReference type="PROSITE" id="PS50206">
    <property type="entry name" value="RHODANESE_3"/>
    <property type="match status" value="1"/>
</dbReference>
<dbReference type="InterPro" id="IPR010829">
    <property type="entry name" value="Cerato-platanin"/>
</dbReference>
<gene>
    <name evidence="6" type="ORF">H072_10655</name>
</gene>
<evidence type="ECO:0000259" key="5">
    <source>
        <dbReference type="PROSITE" id="PS50206"/>
    </source>
</evidence>
<dbReference type="InterPro" id="IPR036908">
    <property type="entry name" value="RlpA-like_sf"/>
</dbReference>
<dbReference type="OMA" id="CFRATNP"/>
<sequence>MKFTTIATALFVAVASATELKYDTNFDYSTNLPLTSFACSDGANGLITKTGAQNAQQLKAKLKPNTYIVAGGIQGWNSPNCGQCWRARAPNGVTAQFVLIDKATPPYIVGGTEMFKLLSPSKTLQEGHVTVYVTELSRDACFK</sequence>
<feature type="chain" id="PRO_5004560282" description="Rhodanese domain-containing protein" evidence="4">
    <location>
        <begin position="18"/>
        <end position="143"/>
    </location>
</feature>
<reference evidence="6 7" key="1">
    <citation type="journal article" date="2013" name="PLoS Genet.">
        <title>Genomic mechanisms accounting for the adaptation to parasitism in nematode-trapping fungi.</title>
        <authorList>
            <person name="Meerupati T."/>
            <person name="Andersson K.M."/>
            <person name="Friman E."/>
            <person name="Kumar D."/>
            <person name="Tunlid A."/>
            <person name="Ahren D."/>
        </authorList>
    </citation>
    <scope>NUCLEOTIDE SEQUENCE [LARGE SCALE GENOMIC DNA]</scope>
    <source>
        <strain evidence="6 7">CBS 200.50</strain>
    </source>
</reference>
<evidence type="ECO:0000256" key="2">
    <source>
        <dbReference type="ARBA" id="ARBA00010421"/>
    </source>
</evidence>
<dbReference type="SUPFAM" id="SSF50685">
    <property type="entry name" value="Barwin-like endoglucanases"/>
    <property type="match status" value="1"/>
</dbReference>
<evidence type="ECO:0000313" key="7">
    <source>
        <dbReference type="Proteomes" id="UP000015100"/>
    </source>
</evidence>
<evidence type="ECO:0000313" key="6">
    <source>
        <dbReference type="EMBL" id="EPS35891.1"/>
    </source>
</evidence>
<dbReference type="eggNOG" id="ENOG502SUX5">
    <property type="taxonomic scope" value="Eukaryota"/>
</dbReference>
<dbReference type="OrthoDB" id="4898945at2759"/>
<keyword evidence="4" id="KW-0732">Signal</keyword>
<organism evidence="6 7">
    <name type="scientific">Dactylellina haptotyla (strain CBS 200.50)</name>
    <name type="common">Nematode-trapping fungus</name>
    <name type="synonym">Monacrosporium haptotylum</name>
    <dbReference type="NCBI Taxonomy" id="1284197"/>
    <lineage>
        <taxon>Eukaryota</taxon>
        <taxon>Fungi</taxon>
        <taxon>Dikarya</taxon>
        <taxon>Ascomycota</taxon>
        <taxon>Pezizomycotina</taxon>
        <taxon>Orbiliomycetes</taxon>
        <taxon>Orbiliales</taxon>
        <taxon>Orbiliaceae</taxon>
        <taxon>Dactylellina</taxon>
    </lineage>
</organism>
<comment type="similarity">
    <text evidence="2">Belongs to the cerato-platanin family.</text>
</comment>
<evidence type="ECO:0000256" key="3">
    <source>
        <dbReference type="ARBA" id="ARBA00022525"/>
    </source>
</evidence>
<dbReference type="HOGENOM" id="CLU_111635_0_0_1"/>
<comment type="subcellular location">
    <subcellularLocation>
        <location evidence="1">Secreted</location>
    </subcellularLocation>
</comment>
<feature type="signal peptide" evidence="4">
    <location>
        <begin position="1"/>
        <end position="17"/>
    </location>
</feature>
<dbReference type="Gene3D" id="2.40.40.10">
    <property type="entry name" value="RlpA-like domain"/>
    <property type="match status" value="1"/>
</dbReference>
<dbReference type="AlphaFoldDB" id="S8A459"/>
<keyword evidence="7" id="KW-1185">Reference proteome</keyword>
<keyword evidence="3" id="KW-0964">Secreted</keyword>
<dbReference type="InterPro" id="IPR001763">
    <property type="entry name" value="Rhodanese-like_dom"/>
</dbReference>
<name>S8A459_DACHA</name>
<evidence type="ECO:0000256" key="4">
    <source>
        <dbReference type="SAM" id="SignalP"/>
    </source>
</evidence>
<protein>
    <recommendedName>
        <fullName evidence="5">Rhodanese domain-containing protein</fullName>
    </recommendedName>
</protein>